<protein>
    <recommendedName>
        <fullName evidence="1">DUF927 domain-containing protein</fullName>
    </recommendedName>
</protein>
<proteinExistence type="predicted"/>
<dbReference type="AlphaFoldDB" id="A0A177NSD1"/>
<dbReference type="InterPro" id="IPR009270">
    <property type="entry name" value="DUF927"/>
</dbReference>
<organism evidence="2 3">
    <name type="scientific">Methylomonas koyamae</name>
    <dbReference type="NCBI Taxonomy" id="702114"/>
    <lineage>
        <taxon>Bacteria</taxon>
        <taxon>Pseudomonadati</taxon>
        <taxon>Pseudomonadota</taxon>
        <taxon>Gammaproteobacteria</taxon>
        <taxon>Methylococcales</taxon>
        <taxon>Methylococcaceae</taxon>
        <taxon>Methylomonas</taxon>
    </lineage>
</organism>
<feature type="domain" description="DUF927" evidence="1">
    <location>
        <begin position="4"/>
        <end position="270"/>
    </location>
</feature>
<dbReference type="EMBL" id="LUUJ01000011">
    <property type="protein sequence ID" value="OAI20791.1"/>
    <property type="molecule type" value="Genomic_DNA"/>
</dbReference>
<evidence type="ECO:0000313" key="2">
    <source>
        <dbReference type="EMBL" id="OAI20791.1"/>
    </source>
</evidence>
<name>A0A177NSD1_9GAMM</name>
<gene>
    <name evidence="2" type="ORF">A1507_04905</name>
</gene>
<evidence type="ECO:0000313" key="3">
    <source>
        <dbReference type="Proteomes" id="UP000077857"/>
    </source>
</evidence>
<accession>A0A177NSD1</accession>
<evidence type="ECO:0000259" key="1">
    <source>
        <dbReference type="Pfam" id="PF06048"/>
    </source>
</evidence>
<dbReference type="Proteomes" id="UP000077857">
    <property type="component" value="Unassembled WGS sequence"/>
</dbReference>
<sequence length="537" mass="58636">MSKGTKEEPPAPVDVRLCGPLRVTATARNKQGREFGQVLEFVDKLKHSKRWNMPSKLLAGRGDDLLRELFDSGLDICYKQRSRIAEYISEQRPKATVWTASACGWFDGVFVLPNQVIGDNAESVMYQCDSAKALDAYTQAGSLDDWQSHVARYCPGNPLLVLAVSQAFSGALLEKCSVDGIGVHIFGESSKGKTSGMLLAGSVWGEPKRFNRSWTATANGLESAATGVNDGLLCLDEMSKAAADEVSNSLYMLANGIGKQRATATGSARALNTWRVSVLSNGEESIEAHLLKAGIIAKAGELVRFLQLPIFGNYGAFNDLHGVESGRAFSTLLAQNSARYYGTAGIAYLEKLTRDKRDFAGYLSQFVAVIEKQDGALSPQEGRAARAFALIGMAGELATEYGITGWLERTAMDAALQCFKQWRNHRGKGELEPKQLVDTVRHYVELYGDARFTSTTDDTRLNGERSGYWREVDSVRQWLFSTAGFKKAIGNADSKQAARLLTAQGVLIPGRSKTVTQVKHSGGTSWFYVIQFNSDAE</sequence>
<dbReference type="Pfam" id="PF06048">
    <property type="entry name" value="DUF927"/>
    <property type="match status" value="1"/>
</dbReference>
<reference evidence="2 3" key="1">
    <citation type="submission" date="2016-03" db="EMBL/GenBank/DDBJ databases">
        <authorList>
            <person name="Ploux O."/>
        </authorList>
    </citation>
    <scope>NUCLEOTIDE SEQUENCE [LARGE SCALE GENOMIC DNA]</scope>
    <source>
        <strain evidence="2 3">R-45378</strain>
    </source>
</reference>
<comment type="caution">
    <text evidence="2">The sequence shown here is derived from an EMBL/GenBank/DDBJ whole genome shotgun (WGS) entry which is preliminary data.</text>
</comment>